<organism evidence="2 3">
    <name type="scientific">Cylicostephanus goldi</name>
    <name type="common">Nematode worm</name>
    <dbReference type="NCBI Taxonomy" id="71465"/>
    <lineage>
        <taxon>Eukaryota</taxon>
        <taxon>Metazoa</taxon>
        <taxon>Ecdysozoa</taxon>
        <taxon>Nematoda</taxon>
        <taxon>Chromadorea</taxon>
        <taxon>Rhabditida</taxon>
        <taxon>Rhabditina</taxon>
        <taxon>Rhabditomorpha</taxon>
        <taxon>Strongyloidea</taxon>
        <taxon>Strongylidae</taxon>
        <taxon>Cylicostephanus</taxon>
    </lineage>
</organism>
<evidence type="ECO:0000313" key="3">
    <source>
        <dbReference type="Proteomes" id="UP000271889"/>
    </source>
</evidence>
<dbReference type="EMBL" id="UYRV01013724">
    <property type="protein sequence ID" value="VDK59800.1"/>
    <property type="molecule type" value="Genomic_DNA"/>
</dbReference>
<protein>
    <submittedName>
        <fullName evidence="2">Uncharacterized protein</fullName>
    </submittedName>
</protein>
<reference evidence="2 3" key="1">
    <citation type="submission" date="2018-11" db="EMBL/GenBank/DDBJ databases">
        <authorList>
            <consortium name="Pathogen Informatics"/>
        </authorList>
    </citation>
    <scope>NUCLEOTIDE SEQUENCE [LARGE SCALE GENOMIC DNA]</scope>
</reference>
<accession>A0A3P6RXN7</accession>
<dbReference type="OrthoDB" id="10567490at2759"/>
<evidence type="ECO:0000313" key="2">
    <source>
        <dbReference type="EMBL" id="VDK59800.1"/>
    </source>
</evidence>
<dbReference type="Proteomes" id="UP000271889">
    <property type="component" value="Unassembled WGS sequence"/>
</dbReference>
<proteinExistence type="predicted"/>
<gene>
    <name evidence="2" type="ORF">CGOC_LOCUS4792</name>
</gene>
<sequence length="239" mass="25545">MHHPFSDTLLSEAITGAYGRRHFLGYPRRGLFGGGRNRFGGQRGGFGRGMYGGRSLGHFGGFRGRNVFSRNYAGRPGGGYLGATRNPYRPSYANYNAGFNRYSVTRYGGVRSPAGFAGRRPASGYGRSRFPGVGYGGARPTVGYGGSHHPAAGFGGNRYAGRNPVGFGTGRGKFPTAGSGRNRYSQLGYPGSRQLGMGVNGRGNHPGMTPGNSRFPYGRNGLDQRSSMGWNNRGKYGMK</sequence>
<feature type="region of interest" description="Disordered" evidence="1">
    <location>
        <begin position="215"/>
        <end position="239"/>
    </location>
</feature>
<name>A0A3P6RXN7_CYLGO</name>
<evidence type="ECO:0000256" key="1">
    <source>
        <dbReference type="SAM" id="MobiDB-lite"/>
    </source>
</evidence>
<dbReference type="AlphaFoldDB" id="A0A3P6RXN7"/>
<keyword evidence="3" id="KW-1185">Reference proteome</keyword>